<evidence type="ECO:0000256" key="1">
    <source>
        <dbReference type="ARBA" id="ARBA00004123"/>
    </source>
</evidence>
<comment type="subcellular location">
    <subcellularLocation>
        <location evidence="2">Cytoplasm</location>
    </subcellularLocation>
    <subcellularLocation>
        <location evidence="1">Nucleus</location>
    </subcellularLocation>
</comment>
<evidence type="ECO:0000256" key="3">
    <source>
        <dbReference type="ARBA" id="ARBA00022490"/>
    </source>
</evidence>
<dbReference type="Proteomes" id="UP001447188">
    <property type="component" value="Unassembled WGS sequence"/>
</dbReference>
<dbReference type="Pfam" id="PF03517">
    <property type="entry name" value="Voldacs"/>
    <property type="match status" value="1"/>
</dbReference>
<feature type="compositionally biased region" description="Basic and acidic residues" evidence="5">
    <location>
        <begin position="253"/>
        <end position="269"/>
    </location>
</feature>
<evidence type="ECO:0000313" key="6">
    <source>
        <dbReference type="EMBL" id="KAL0639529.1"/>
    </source>
</evidence>
<keyword evidence="7" id="KW-1185">Reference proteome</keyword>
<evidence type="ECO:0008006" key="8">
    <source>
        <dbReference type="Google" id="ProtNLM"/>
    </source>
</evidence>
<dbReference type="Gene3D" id="2.30.29.30">
    <property type="entry name" value="Pleckstrin-homology domain (PH domain)/Phosphotyrosine-binding domain (PTB)"/>
    <property type="match status" value="1"/>
</dbReference>
<gene>
    <name evidence="6" type="ORF">Q9L58_001355</name>
</gene>
<accession>A0ABR3GUB7</accession>
<name>A0ABR3GUB7_9PEZI</name>
<dbReference type="PANTHER" id="PTHR21399:SF0">
    <property type="entry name" value="METHYLOSOME SUBUNIT PICLN"/>
    <property type="match status" value="1"/>
</dbReference>
<protein>
    <recommendedName>
        <fullName evidence="8">Regulator of volume decrease after cellular swelling-domain-containing protein</fullName>
    </recommendedName>
</protein>
<feature type="region of interest" description="Disordered" evidence="5">
    <location>
        <begin position="219"/>
        <end position="269"/>
    </location>
</feature>
<evidence type="ECO:0000256" key="4">
    <source>
        <dbReference type="ARBA" id="ARBA00023242"/>
    </source>
</evidence>
<organism evidence="6 7">
    <name type="scientific">Discina gigas</name>
    <dbReference type="NCBI Taxonomy" id="1032678"/>
    <lineage>
        <taxon>Eukaryota</taxon>
        <taxon>Fungi</taxon>
        <taxon>Dikarya</taxon>
        <taxon>Ascomycota</taxon>
        <taxon>Pezizomycotina</taxon>
        <taxon>Pezizomycetes</taxon>
        <taxon>Pezizales</taxon>
        <taxon>Discinaceae</taxon>
        <taxon>Discina</taxon>
    </lineage>
</organism>
<keyword evidence="3" id="KW-0963">Cytoplasm</keyword>
<keyword evidence="4" id="KW-0539">Nucleus</keyword>
<evidence type="ECO:0000256" key="2">
    <source>
        <dbReference type="ARBA" id="ARBA00004496"/>
    </source>
</evidence>
<reference evidence="6 7" key="1">
    <citation type="submission" date="2024-02" db="EMBL/GenBank/DDBJ databases">
        <title>Discinaceae phylogenomics.</title>
        <authorList>
            <person name="Dirks A.C."/>
            <person name="James T.Y."/>
        </authorList>
    </citation>
    <scope>NUCLEOTIDE SEQUENCE [LARGE SCALE GENOMIC DNA]</scope>
    <source>
        <strain evidence="6 7">ACD0624</strain>
    </source>
</reference>
<dbReference type="InterPro" id="IPR011993">
    <property type="entry name" value="PH-like_dom_sf"/>
</dbReference>
<comment type="caution">
    <text evidence="6">The sequence shown here is derived from an EMBL/GenBank/DDBJ whole genome shotgun (WGS) entry which is preliminary data.</text>
</comment>
<evidence type="ECO:0000256" key="5">
    <source>
        <dbReference type="SAM" id="MobiDB-lite"/>
    </source>
</evidence>
<dbReference type="EMBL" id="JBBBZM010000010">
    <property type="protein sequence ID" value="KAL0639529.1"/>
    <property type="molecule type" value="Genomic_DNA"/>
</dbReference>
<proteinExistence type="predicted"/>
<dbReference type="InterPro" id="IPR039924">
    <property type="entry name" value="ICln/Lot5/Saf5"/>
</dbReference>
<evidence type="ECO:0000313" key="7">
    <source>
        <dbReference type="Proteomes" id="UP001447188"/>
    </source>
</evidence>
<sequence length="269" mass="29565">MPLTIIRSAPELERYTPLSTHQSQTPASFSVPVLHFRNENCKLVLTRDQTHLLPIFGDKGEGDAGSEEVEVDGIDVWVTSENFILYNNSSSVGVTLPFTLITLHAIQRIPQGTGIYMQISLSPAASQTTNNDAYDDDGMLELTVIPLPNEEDRTKTFFKALSDCANLHPDSDSGSTGDELDDPIMFEGHIGYEGGSRLEGFPGEGGWITAENVDQFQFEDPEDGGERYPDPILGPGAGTIRPREEGPDEVEDRSEVHGGVEEAKWRRTE</sequence>
<dbReference type="PANTHER" id="PTHR21399">
    <property type="entry name" value="CHLORIDE CONDUCTANCE REGULATORY PROTEIN ICLN"/>
    <property type="match status" value="1"/>
</dbReference>